<name>A0ABY7FCK5_MYAAR</name>
<organism evidence="2 3">
    <name type="scientific">Mya arenaria</name>
    <name type="common">Soft-shell clam</name>
    <dbReference type="NCBI Taxonomy" id="6604"/>
    <lineage>
        <taxon>Eukaryota</taxon>
        <taxon>Metazoa</taxon>
        <taxon>Spiralia</taxon>
        <taxon>Lophotrochozoa</taxon>
        <taxon>Mollusca</taxon>
        <taxon>Bivalvia</taxon>
        <taxon>Autobranchia</taxon>
        <taxon>Heteroconchia</taxon>
        <taxon>Euheterodonta</taxon>
        <taxon>Imparidentia</taxon>
        <taxon>Neoheterodontei</taxon>
        <taxon>Myida</taxon>
        <taxon>Myoidea</taxon>
        <taxon>Myidae</taxon>
        <taxon>Mya</taxon>
    </lineage>
</organism>
<protein>
    <submittedName>
        <fullName evidence="2">Uncharacterized protein</fullName>
    </submittedName>
</protein>
<keyword evidence="3" id="KW-1185">Reference proteome</keyword>
<feature type="region of interest" description="Disordered" evidence="1">
    <location>
        <begin position="465"/>
        <end position="541"/>
    </location>
</feature>
<evidence type="ECO:0000313" key="3">
    <source>
        <dbReference type="Proteomes" id="UP001164746"/>
    </source>
</evidence>
<proteinExistence type="predicted"/>
<dbReference type="Proteomes" id="UP001164746">
    <property type="component" value="Chromosome 11"/>
</dbReference>
<evidence type="ECO:0000256" key="1">
    <source>
        <dbReference type="SAM" id="MobiDB-lite"/>
    </source>
</evidence>
<accession>A0ABY7FCK5</accession>
<feature type="region of interest" description="Disordered" evidence="1">
    <location>
        <begin position="357"/>
        <end position="379"/>
    </location>
</feature>
<sequence length="541" mass="61680">MDREHHEKWTLSYEEDDYCNWTPVRKRLNKGAVPTVFAAPPEDGGPLSDMRPWPIRRARRRSRKLIESEASYNAERNDVSNLEKMQLNTSSSNSTCRPEVTDVHVSPYTVHPLPRQFVMNTCTSSDLGDATTMKDGNEAPNACNNEDIDTYVAGKLTHVTKVNDEDAKTRLCKTEDSDKCIANYLDGISKIKVKYAEANLCKNDVIDSRPEDNHGTDVTLHAREKYRDEYITQRSVTSCRRRDNCEEPTSVDFEQLRSAFTLKHEQKTESESNELELRKKKCLESHITYIGKSGKMTDSSLRYFVAISENKRKEMELRNQESKIDDLKKKMLTKYWKDKIGVFDEMIRLNVKTPTYKTDRTKGSEDGQSTTMSLGPMNIDSKLLSSRPVTLQKGNKPGTRIEPIINIEGTDAVCYPNKEAKRGRRVGLNQQILRRIEQCKTLEDSIASIRCKSARRAVSDDSFRNNWLDAQRPQTAPGLSKNGGRKDRKKRPDTGKSESSDVVRRPSTTASSYRREGFITSTPEQKRPSTSVSFRIDSDCT</sequence>
<feature type="compositionally biased region" description="Basic and acidic residues" evidence="1">
    <location>
        <begin position="490"/>
        <end position="504"/>
    </location>
</feature>
<reference evidence="2" key="1">
    <citation type="submission" date="2022-11" db="EMBL/GenBank/DDBJ databases">
        <title>Centuries of genome instability and evolution in soft-shell clam transmissible cancer (bioRxiv).</title>
        <authorList>
            <person name="Hart S.F.M."/>
            <person name="Yonemitsu M.A."/>
            <person name="Giersch R.M."/>
            <person name="Beal B.F."/>
            <person name="Arriagada G."/>
            <person name="Davis B.W."/>
            <person name="Ostrander E.A."/>
            <person name="Goff S.P."/>
            <person name="Metzger M.J."/>
        </authorList>
    </citation>
    <scope>NUCLEOTIDE SEQUENCE</scope>
    <source>
        <strain evidence="2">MELC-2E11</strain>
        <tissue evidence="2">Siphon/mantle</tissue>
    </source>
</reference>
<gene>
    <name evidence="2" type="ORF">MAR_001726</name>
</gene>
<feature type="compositionally biased region" description="Polar residues" evidence="1">
    <location>
        <begin position="519"/>
        <end position="533"/>
    </location>
</feature>
<evidence type="ECO:0000313" key="2">
    <source>
        <dbReference type="EMBL" id="WAR19888.1"/>
    </source>
</evidence>
<dbReference type="EMBL" id="CP111022">
    <property type="protein sequence ID" value="WAR19888.1"/>
    <property type="molecule type" value="Genomic_DNA"/>
</dbReference>